<accession>A0A6N7W9V5</accession>
<evidence type="ECO:0000313" key="2">
    <source>
        <dbReference type="Proteomes" id="UP000470875"/>
    </source>
</evidence>
<proteinExistence type="predicted"/>
<dbReference type="EMBL" id="VULO01000011">
    <property type="protein sequence ID" value="MSS85026.1"/>
    <property type="molecule type" value="Genomic_DNA"/>
</dbReference>
<dbReference type="Pfam" id="PF07081">
    <property type="entry name" value="DUF1349"/>
    <property type="match status" value="1"/>
</dbReference>
<name>A0A6N7W9V5_9ACTO</name>
<dbReference type="PANTHER" id="PTHR35332:SF2">
    <property type="entry name" value="REGULATION OF ENOLASE PROTEIN 1"/>
    <property type="match status" value="1"/>
</dbReference>
<dbReference type="InterPro" id="IPR009784">
    <property type="entry name" value="DUF1349"/>
</dbReference>
<sequence length="194" mass="21612">MEKQRITWDEGTWTHQPVAVDLKGDTMVVTAQEGSDAWRNTSYGFVHDTEHALVKELPIGAAMEVTFMASFDQQFDQAGIFVRLNEYTWVKAGVEYADGELQLGAVVTHDNSDWSVAPVPGWSDSEVCIRISRHDDCLIIRARKVGEDFALVRVTPFSGSNGVMAGPFTCAPTRAGLQVRFTQWYLTEADKSLH</sequence>
<comment type="caution">
    <text evidence="1">The sequence shown here is derived from an EMBL/GenBank/DDBJ whole genome shotgun (WGS) entry which is preliminary data.</text>
</comment>
<evidence type="ECO:0000313" key="1">
    <source>
        <dbReference type="EMBL" id="MSS85026.1"/>
    </source>
</evidence>
<dbReference type="Gene3D" id="2.60.120.200">
    <property type="match status" value="1"/>
</dbReference>
<dbReference type="AlphaFoldDB" id="A0A6N7W9V5"/>
<gene>
    <name evidence="1" type="ORF">FYJ24_09680</name>
</gene>
<organism evidence="1 2">
    <name type="scientific">Scrofimicrobium canadense</name>
    <dbReference type="NCBI Taxonomy" id="2652290"/>
    <lineage>
        <taxon>Bacteria</taxon>
        <taxon>Bacillati</taxon>
        <taxon>Actinomycetota</taxon>
        <taxon>Actinomycetes</taxon>
        <taxon>Actinomycetales</taxon>
        <taxon>Actinomycetaceae</taxon>
        <taxon>Scrofimicrobium</taxon>
    </lineage>
</organism>
<dbReference type="InterPro" id="IPR013320">
    <property type="entry name" value="ConA-like_dom_sf"/>
</dbReference>
<reference evidence="1 2" key="1">
    <citation type="submission" date="2019-08" db="EMBL/GenBank/DDBJ databases">
        <title>In-depth cultivation of the pig gut microbiome towards novel bacterial diversity and tailored functional studies.</title>
        <authorList>
            <person name="Wylensek D."/>
            <person name="Hitch T.C.A."/>
            <person name="Clavel T."/>
        </authorList>
    </citation>
    <scope>NUCLEOTIDE SEQUENCE [LARGE SCALE GENOMIC DNA]</scope>
    <source>
        <strain evidence="1 2">WB03_NA08</strain>
    </source>
</reference>
<dbReference type="RefSeq" id="WP_154545902.1">
    <property type="nucleotide sequence ID" value="NZ_VULO01000011.1"/>
</dbReference>
<dbReference type="PANTHER" id="PTHR35332">
    <property type="entry name" value="REGULATION OF ENOLASE PROTEIN 1"/>
    <property type="match status" value="1"/>
</dbReference>
<dbReference type="SUPFAM" id="SSF49899">
    <property type="entry name" value="Concanavalin A-like lectins/glucanases"/>
    <property type="match status" value="1"/>
</dbReference>
<protein>
    <submittedName>
        <fullName evidence="1">DUF1349 domain-containing protein</fullName>
    </submittedName>
</protein>
<keyword evidence="2" id="KW-1185">Reference proteome</keyword>
<dbReference type="Proteomes" id="UP000470875">
    <property type="component" value="Unassembled WGS sequence"/>
</dbReference>